<dbReference type="SUPFAM" id="SSF48452">
    <property type="entry name" value="TPR-like"/>
    <property type="match status" value="1"/>
</dbReference>
<keyword evidence="5" id="KW-0732">Signal</keyword>
<dbReference type="InterPro" id="IPR006665">
    <property type="entry name" value="OmpA-like"/>
</dbReference>
<evidence type="ECO:0000313" key="7">
    <source>
        <dbReference type="EMBL" id="MCF4102245.1"/>
    </source>
</evidence>
<dbReference type="Proteomes" id="UP001179363">
    <property type="component" value="Unassembled WGS sequence"/>
</dbReference>
<dbReference type="SUPFAM" id="SSF82171">
    <property type="entry name" value="DPP6 N-terminal domain-like"/>
    <property type="match status" value="1"/>
</dbReference>
<dbReference type="InterPro" id="IPR036737">
    <property type="entry name" value="OmpA-like_sf"/>
</dbReference>
<dbReference type="Gene3D" id="3.30.1330.60">
    <property type="entry name" value="OmpA-like domain"/>
    <property type="match status" value="1"/>
</dbReference>
<proteinExistence type="predicted"/>
<dbReference type="Pfam" id="PF00691">
    <property type="entry name" value="OmpA"/>
    <property type="match status" value="1"/>
</dbReference>
<keyword evidence="3" id="KW-0998">Cell outer membrane</keyword>
<comment type="caution">
    <text evidence="7">The sequence shown here is derived from an EMBL/GenBank/DDBJ whole genome shotgun (WGS) entry which is preliminary data.</text>
</comment>
<name>A0ABS9EH90_9FLAO</name>
<feature type="domain" description="OmpA-like" evidence="6">
    <location>
        <begin position="419"/>
        <end position="539"/>
    </location>
</feature>
<dbReference type="InterPro" id="IPR006664">
    <property type="entry name" value="OMP_bac"/>
</dbReference>
<dbReference type="CDD" id="cd07185">
    <property type="entry name" value="OmpA_C-like"/>
    <property type="match status" value="1"/>
</dbReference>
<evidence type="ECO:0000259" key="6">
    <source>
        <dbReference type="PROSITE" id="PS51123"/>
    </source>
</evidence>
<evidence type="ECO:0000256" key="5">
    <source>
        <dbReference type="SAM" id="SignalP"/>
    </source>
</evidence>
<dbReference type="InterPro" id="IPR050330">
    <property type="entry name" value="Bact_OuterMem_StrucFunc"/>
</dbReference>
<sequence length="539" mass="60994">MKKLYSSILIILLSFSAVAQTAEIKKGDRFFAQRAFIDAADAYERVNDKDQEVLQNLGDSYFYTNQMENAAEVYKTLFLRHAAEVDAEYKFRFAHALMGVNKYKEADTYFTEYYGKDFNFEEFRKDIDTTISHVYTTNQVMNNAASADFGIAYYGDQVVFASTRNQERPIYPWDKKPTLDLYTADVDDEGKLSAIVLFPGDINTDSHESSATFSKDGMTMFFDRTNEKRVKNEEGVRVANIRIYRAEKVDGKWSNIEALPFTSEDYSTEHPSLSADGKKLYFSSDMPGTTGSFDIYVVDVNEDGTYGTPQNLGAGVNTAKRDQFPFISEENVLYFSSDGHQGFGNLDVYKSEGDFSEVKNLGSSVNSSRDDFAFVIKEGESSGWIASNRRGTDNLYSFSREDYTPPVVEIDERETNTETGRQQLKDVGNIYFDFDKATIKAESEVTLDKVVAIMKKYPTLEIEVGSHADARGSDKYNMELSERRAASTMEYLISHGIEKERLTSKGYGESMPLNDCTKPTGCTNAQYAKNRRSEFTIMN</sequence>
<evidence type="ECO:0000256" key="1">
    <source>
        <dbReference type="ARBA" id="ARBA00004442"/>
    </source>
</evidence>
<dbReference type="InterPro" id="IPR011042">
    <property type="entry name" value="6-blade_b-propeller_TolB-like"/>
</dbReference>
<feature type="signal peptide" evidence="5">
    <location>
        <begin position="1"/>
        <end position="19"/>
    </location>
</feature>
<dbReference type="InterPro" id="IPR011659">
    <property type="entry name" value="WD40"/>
</dbReference>
<keyword evidence="2 4" id="KW-0472">Membrane</keyword>
<dbReference type="Gene3D" id="2.120.10.30">
    <property type="entry name" value="TolB, C-terminal domain"/>
    <property type="match status" value="1"/>
</dbReference>
<protein>
    <submittedName>
        <fullName evidence="7">OmpA family protein</fullName>
    </submittedName>
</protein>
<dbReference type="EMBL" id="JAKGTH010000010">
    <property type="protein sequence ID" value="MCF4102245.1"/>
    <property type="molecule type" value="Genomic_DNA"/>
</dbReference>
<evidence type="ECO:0000256" key="4">
    <source>
        <dbReference type="PROSITE-ProRule" id="PRU00473"/>
    </source>
</evidence>
<organism evidence="7 8">
    <name type="scientific">Gillisia lutea</name>
    <dbReference type="NCBI Taxonomy" id="2909668"/>
    <lineage>
        <taxon>Bacteria</taxon>
        <taxon>Pseudomonadati</taxon>
        <taxon>Bacteroidota</taxon>
        <taxon>Flavobacteriia</taxon>
        <taxon>Flavobacteriales</taxon>
        <taxon>Flavobacteriaceae</taxon>
        <taxon>Gillisia</taxon>
    </lineage>
</organism>
<reference evidence="7" key="1">
    <citation type="submission" date="2022-01" db="EMBL/GenBank/DDBJ databases">
        <title>Gillisia lutea sp. nov., isolated from marine plastic residues from the Malvarosa beach (Valencia, Spain).</title>
        <authorList>
            <person name="Vidal-Verdu A."/>
            <person name="Molina-Menor E."/>
            <person name="Satari L."/>
            <person name="Pascual J."/>
            <person name="Pereto J."/>
            <person name="Porcar M."/>
        </authorList>
    </citation>
    <scope>NUCLEOTIDE SEQUENCE</scope>
    <source>
        <strain evidence="7">M10.2A</strain>
    </source>
</reference>
<dbReference type="PANTHER" id="PTHR30329">
    <property type="entry name" value="STATOR ELEMENT OF FLAGELLAR MOTOR COMPLEX"/>
    <property type="match status" value="1"/>
</dbReference>
<accession>A0ABS9EH90</accession>
<dbReference type="PANTHER" id="PTHR30329:SF21">
    <property type="entry name" value="LIPOPROTEIN YIAD-RELATED"/>
    <property type="match status" value="1"/>
</dbReference>
<comment type="subcellular location">
    <subcellularLocation>
        <location evidence="1">Cell outer membrane</location>
    </subcellularLocation>
</comment>
<dbReference type="Pfam" id="PF07676">
    <property type="entry name" value="PD40"/>
    <property type="match status" value="1"/>
</dbReference>
<dbReference type="PROSITE" id="PS51123">
    <property type="entry name" value="OMPA_2"/>
    <property type="match status" value="1"/>
</dbReference>
<evidence type="ECO:0000256" key="2">
    <source>
        <dbReference type="ARBA" id="ARBA00023136"/>
    </source>
</evidence>
<dbReference type="PRINTS" id="PR01021">
    <property type="entry name" value="OMPADOMAIN"/>
</dbReference>
<dbReference type="RefSeq" id="WP_236134395.1">
    <property type="nucleotide sequence ID" value="NZ_JAKGTH010000010.1"/>
</dbReference>
<dbReference type="InterPro" id="IPR011990">
    <property type="entry name" value="TPR-like_helical_dom_sf"/>
</dbReference>
<dbReference type="SUPFAM" id="SSF103088">
    <property type="entry name" value="OmpA-like"/>
    <property type="match status" value="1"/>
</dbReference>
<keyword evidence="8" id="KW-1185">Reference proteome</keyword>
<evidence type="ECO:0000256" key="3">
    <source>
        <dbReference type="ARBA" id="ARBA00023237"/>
    </source>
</evidence>
<evidence type="ECO:0000313" key="8">
    <source>
        <dbReference type="Proteomes" id="UP001179363"/>
    </source>
</evidence>
<gene>
    <name evidence="7" type="ORF">L1I30_11250</name>
</gene>
<dbReference type="Gene3D" id="1.25.40.10">
    <property type="entry name" value="Tetratricopeptide repeat domain"/>
    <property type="match status" value="1"/>
</dbReference>
<feature type="chain" id="PRO_5046428515" evidence="5">
    <location>
        <begin position="20"/>
        <end position="539"/>
    </location>
</feature>